<reference evidence="2 3" key="1">
    <citation type="submission" date="2016-10" db="EMBL/GenBank/DDBJ databases">
        <title>Draft genome sequence of Coniochaeta ligniaria NRRL30616, a lignocellulolytic fungus for bioabatement of inhibitors in plant biomass hydrolysates.</title>
        <authorList>
            <consortium name="DOE Joint Genome Institute"/>
            <person name="Jimenez D.J."/>
            <person name="Hector R.E."/>
            <person name="Riley R."/>
            <person name="Sun H."/>
            <person name="Grigoriev I.V."/>
            <person name="Van Elsas J.D."/>
            <person name="Nichols N.N."/>
        </authorList>
    </citation>
    <scope>NUCLEOTIDE SEQUENCE [LARGE SCALE GENOMIC DNA]</scope>
    <source>
        <strain evidence="2 3">NRRL 30616</strain>
    </source>
</reference>
<dbReference type="EMBL" id="KV875094">
    <property type="protein sequence ID" value="OIW34108.1"/>
    <property type="molecule type" value="Genomic_DNA"/>
</dbReference>
<feature type="compositionally biased region" description="Polar residues" evidence="1">
    <location>
        <begin position="136"/>
        <end position="147"/>
    </location>
</feature>
<dbReference type="InParanoid" id="A0A1J7JXF7"/>
<feature type="compositionally biased region" description="Basic and acidic residues" evidence="1">
    <location>
        <begin position="319"/>
        <end position="335"/>
    </location>
</feature>
<evidence type="ECO:0008006" key="4">
    <source>
        <dbReference type="Google" id="ProtNLM"/>
    </source>
</evidence>
<evidence type="ECO:0000313" key="2">
    <source>
        <dbReference type="EMBL" id="OIW34108.1"/>
    </source>
</evidence>
<organism evidence="2 3">
    <name type="scientific">Coniochaeta ligniaria NRRL 30616</name>
    <dbReference type="NCBI Taxonomy" id="1408157"/>
    <lineage>
        <taxon>Eukaryota</taxon>
        <taxon>Fungi</taxon>
        <taxon>Dikarya</taxon>
        <taxon>Ascomycota</taxon>
        <taxon>Pezizomycotina</taxon>
        <taxon>Sordariomycetes</taxon>
        <taxon>Sordariomycetidae</taxon>
        <taxon>Coniochaetales</taxon>
        <taxon>Coniochaetaceae</taxon>
        <taxon>Coniochaeta</taxon>
    </lineage>
</organism>
<feature type="compositionally biased region" description="Basic residues" evidence="1">
    <location>
        <begin position="363"/>
        <end position="372"/>
    </location>
</feature>
<sequence length="372" mass="38763">METINNVAQAAAKAVWGTPESKEEPVSGKTGNTSKGEPYDAGNMEPRSTTGVTGSDAVKPTEFESTTGDSTTSGDNYTTSSDKYTGTTAATKIAPLEDNYDPAGGVNTSGTEYKPASTSDTNFSSTSTGNADFKSSRYTENTDSTNLAPLEDNYDPAGGVNKTGNTETTANERDISTSGRDTASSGPHKEFGSSLSNKDMSKAQQDVRDPSDPQTDPKEAQIKSNVDDTGSGLDKGDNPDKVDGPGPRPIAEVAKEYGGDAGNAKPEASQKREGAQDDEEGDGPQKTSSGEGSGEKYVKSSGLKADGGDFDATQPGAGKEADRLLESKGVHHEVGKPSATVDDDATNVPAGHEKKSLGEKIKEKLHKPHFKH</sequence>
<feature type="compositionally biased region" description="Low complexity" evidence="1">
    <location>
        <begin position="117"/>
        <end position="128"/>
    </location>
</feature>
<protein>
    <recommendedName>
        <fullName evidence="4">Glycine-rich cell wall structural protein 1</fullName>
    </recommendedName>
</protein>
<feature type="compositionally biased region" description="Basic and acidic residues" evidence="1">
    <location>
        <begin position="234"/>
        <end position="243"/>
    </location>
</feature>
<gene>
    <name evidence="2" type="ORF">CONLIGDRAFT_210312</name>
</gene>
<dbReference type="OrthoDB" id="5388207at2759"/>
<dbReference type="STRING" id="1408157.A0A1J7JXF7"/>
<name>A0A1J7JXF7_9PEZI</name>
<dbReference type="Proteomes" id="UP000182658">
    <property type="component" value="Unassembled WGS sequence"/>
</dbReference>
<accession>A0A1J7JXF7</accession>
<proteinExistence type="predicted"/>
<feature type="compositionally biased region" description="Basic and acidic residues" evidence="1">
    <location>
        <begin position="199"/>
        <end position="221"/>
    </location>
</feature>
<evidence type="ECO:0000256" key="1">
    <source>
        <dbReference type="SAM" id="MobiDB-lite"/>
    </source>
</evidence>
<feature type="compositionally biased region" description="Basic and acidic residues" evidence="1">
    <location>
        <begin position="351"/>
        <end position="362"/>
    </location>
</feature>
<feature type="region of interest" description="Disordered" evidence="1">
    <location>
        <begin position="1"/>
        <end position="372"/>
    </location>
</feature>
<feature type="compositionally biased region" description="Low complexity" evidence="1">
    <location>
        <begin position="65"/>
        <end position="82"/>
    </location>
</feature>
<keyword evidence="3" id="KW-1185">Reference proteome</keyword>
<evidence type="ECO:0000313" key="3">
    <source>
        <dbReference type="Proteomes" id="UP000182658"/>
    </source>
</evidence>
<dbReference type="AlphaFoldDB" id="A0A1J7JXF7"/>
<feature type="compositionally biased region" description="Polar residues" evidence="1">
    <location>
        <begin position="176"/>
        <end position="185"/>
    </location>
</feature>